<keyword evidence="2" id="KW-1185">Reference proteome</keyword>
<reference evidence="1 2" key="1">
    <citation type="submission" date="2020-10" db="EMBL/GenBank/DDBJ databases">
        <title>Sequencing the genomes of 1000 actinobacteria strains.</title>
        <authorList>
            <person name="Klenk H.-P."/>
        </authorList>
    </citation>
    <scope>NUCLEOTIDE SEQUENCE [LARGE SCALE GENOMIC DNA]</scope>
    <source>
        <strain evidence="1 2">DSM 43173</strain>
    </source>
</reference>
<evidence type="ECO:0008006" key="3">
    <source>
        <dbReference type="Google" id="ProtNLM"/>
    </source>
</evidence>
<organism evidence="1 2">
    <name type="scientific">Nonomuraea angiospora</name>
    <dbReference type="NCBI Taxonomy" id="46172"/>
    <lineage>
        <taxon>Bacteria</taxon>
        <taxon>Bacillati</taxon>
        <taxon>Actinomycetota</taxon>
        <taxon>Actinomycetes</taxon>
        <taxon>Streptosporangiales</taxon>
        <taxon>Streptosporangiaceae</taxon>
        <taxon>Nonomuraea</taxon>
    </lineage>
</organism>
<sequence length="42" mass="4355">MIAAHPDQGWSLLCNGVVLFEDTGLLLPDGSVVAPHRSPVAA</sequence>
<evidence type="ECO:0000313" key="2">
    <source>
        <dbReference type="Proteomes" id="UP000633509"/>
    </source>
</evidence>
<proteinExistence type="predicted"/>
<dbReference type="InterPro" id="IPR046041">
    <property type="entry name" value="DUF5999"/>
</dbReference>
<gene>
    <name evidence="1" type="ORF">H4W80_005910</name>
</gene>
<name>A0ABR9M552_9ACTN</name>
<accession>A0ABR9M552</accession>
<dbReference type="Pfam" id="PF19462">
    <property type="entry name" value="DUF5999"/>
    <property type="match status" value="1"/>
</dbReference>
<comment type="caution">
    <text evidence="1">The sequence shown here is derived from an EMBL/GenBank/DDBJ whole genome shotgun (WGS) entry which is preliminary data.</text>
</comment>
<evidence type="ECO:0000313" key="1">
    <source>
        <dbReference type="EMBL" id="MBE1587652.1"/>
    </source>
</evidence>
<protein>
    <recommendedName>
        <fullName evidence="3">Amidohydrolase</fullName>
    </recommendedName>
</protein>
<dbReference type="EMBL" id="JADBEK010000001">
    <property type="protein sequence ID" value="MBE1587652.1"/>
    <property type="molecule type" value="Genomic_DNA"/>
</dbReference>
<dbReference type="Proteomes" id="UP000633509">
    <property type="component" value="Unassembled WGS sequence"/>
</dbReference>